<dbReference type="Proteomes" id="UP000465035">
    <property type="component" value="Chromosome"/>
</dbReference>
<sequence>MKNPNSGFPKLTPYIPGTNRLASHTILGLLLKATFKGSISKIQPRDFRNERLTLRTLTALIRTLFLGLLLKAVPLHIRDQLEKSKFGISQIDALYSGY</sequence>
<dbReference type="EMBL" id="CP047121">
    <property type="protein sequence ID" value="QHB51183.1"/>
    <property type="molecule type" value="Genomic_DNA"/>
</dbReference>
<name>A0A6P1E8Y5_LENHI</name>
<reference evidence="1 2" key="1">
    <citation type="submission" date="2019-12" db="EMBL/GenBank/DDBJ databases">
        <title>Lactobacillus hilgardii FLUB.</title>
        <authorList>
            <person name="Gustaw K."/>
        </authorList>
    </citation>
    <scope>NUCLEOTIDE SEQUENCE [LARGE SCALE GENOMIC DNA]</scope>
    <source>
        <strain evidence="1 2">FLUB</strain>
    </source>
</reference>
<dbReference type="GeneID" id="69057240"/>
<protein>
    <submittedName>
        <fullName evidence="1">Uncharacterized protein</fullName>
    </submittedName>
</protein>
<proteinExistence type="predicted"/>
<dbReference type="RefSeq" id="WP_147605454.1">
    <property type="nucleotide sequence ID" value="NZ_CABKOL010000106.1"/>
</dbReference>
<gene>
    <name evidence="1" type="ORF">GQR93_02560</name>
</gene>
<accession>A0A6P1E8Y5</accession>
<evidence type="ECO:0000313" key="1">
    <source>
        <dbReference type="EMBL" id="QHB51183.1"/>
    </source>
</evidence>
<evidence type="ECO:0000313" key="2">
    <source>
        <dbReference type="Proteomes" id="UP000465035"/>
    </source>
</evidence>
<organism evidence="1 2">
    <name type="scientific">Lentilactobacillus hilgardii</name>
    <name type="common">Lactobacillus hilgardii</name>
    <dbReference type="NCBI Taxonomy" id="1588"/>
    <lineage>
        <taxon>Bacteria</taxon>
        <taxon>Bacillati</taxon>
        <taxon>Bacillota</taxon>
        <taxon>Bacilli</taxon>
        <taxon>Lactobacillales</taxon>
        <taxon>Lactobacillaceae</taxon>
        <taxon>Lentilactobacillus</taxon>
    </lineage>
</organism>
<dbReference type="AlphaFoldDB" id="A0A6P1E8Y5"/>